<name>I7GNQ5_MACFA</name>
<accession>I7GNQ5</accession>
<protein>
    <submittedName>
        <fullName evidence="2">Macaca fascicularis brain cDNA clone: QflA-21902, similar to human glutamate receptor, ionotrophic, AMPA 3 (GRIA3),transcript variant flop, mRNA, RefSeq: NM_000828.2</fullName>
    </submittedName>
</protein>
<organism evidence="2">
    <name type="scientific">Macaca fascicularis</name>
    <name type="common">Crab-eating macaque</name>
    <name type="synonym">Cynomolgus monkey</name>
    <dbReference type="NCBI Taxonomy" id="9541"/>
    <lineage>
        <taxon>Eukaryota</taxon>
        <taxon>Metazoa</taxon>
        <taxon>Chordata</taxon>
        <taxon>Craniata</taxon>
        <taxon>Vertebrata</taxon>
        <taxon>Euteleostomi</taxon>
        <taxon>Mammalia</taxon>
        <taxon>Eutheria</taxon>
        <taxon>Euarchontoglires</taxon>
        <taxon>Primates</taxon>
        <taxon>Haplorrhini</taxon>
        <taxon>Catarrhini</taxon>
        <taxon>Cercopithecidae</taxon>
        <taxon>Cercopithecinae</taxon>
        <taxon>Macaca</taxon>
    </lineage>
</organism>
<keyword evidence="2" id="KW-0675">Receptor</keyword>
<dbReference type="EMBL" id="AB173294">
    <property type="protein sequence ID" value="BAE90356.1"/>
    <property type="molecule type" value="mRNA"/>
</dbReference>
<proteinExistence type="evidence at transcript level"/>
<evidence type="ECO:0000256" key="1">
    <source>
        <dbReference type="SAM" id="MobiDB-lite"/>
    </source>
</evidence>
<evidence type="ECO:0000313" key="2">
    <source>
        <dbReference type="EMBL" id="BAE90356.1"/>
    </source>
</evidence>
<reference evidence="2" key="1">
    <citation type="journal article" date="2007" name="PLoS Biol.">
        <title>Rate of evolution in brain-expressed genes in humans and other primates.</title>
        <authorList>
            <person name="Wang H.-Y."/>
            <person name="Chien H.-C."/>
            <person name="Osada N."/>
            <person name="Hashimoto K."/>
            <person name="Sugano S."/>
            <person name="Gojobori T."/>
            <person name="Chou C.-K."/>
            <person name="Tsai S.-F."/>
            <person name="Wu C.-I."/>
            <person name="Shen C.-K.J."/>
        </authorList>
    </citation>
    <scope>NUCLEOTIDE SEQUENCE</scope>
</reference>
<sequence>MVPSFLKADKNYLKCLHQRHTHTHIQKERERESKPKLFRSKLDGQEKGKWK</sequence>
<dbReference type="AlphaFoldDB" id="I7GNQ5"/>
<feature type="region of interest" description="Disordered" evidence="1">
    <location>
        <begin position="20"/>
        <end position="51"/>
    </location>
</feature>
<feature type="compositionally biased region" description="Basic and acidic residues" evidence="1">
    <location>
        <begin position="25"/>
        <end position="51"/>
    </location>
</feature>